<organism evidence="1 2">
    <name type="scientific">Streptomyces virginiae</name>
    <name type="common">Streptomyces cinnamonensis</name>
    <dbReference type="NCBI Taxonomy" id="1961"/>
    <lineage>
        <taxon>Bacteria</taxon>
        <taxon>Bacillati</taxon>
        <taxon>Actinomycetota</taxon>
        <taxon>Actinomycetes</taxon>
        <taxon>Kitasatosporales</taxon>
        <taxon>Streptomycetaceae</taxon>
        <taxon>Streptomyces</taxon>
    </lineage>
</organism>
<comment type="caution">
    <text evidence="1">The sequence shown here is derived from an EMBL/GenBank/DDBJ whole genome shotgun (WGS) entry which is preliminary data.</text>
</comment>
<evidence type="ECO:0000313" key="1">
    <source>
        <dbReference type="EMBL" id="KOG45616.1"/>
    </source>
</evidence>
<dbReference type="Proteomes" id="UP000037084">
    <property type="component" value="Unassembled WGS sequence"/>
</dbReference>
<dbReference type="EMBL" id="LGUV01000362">
    <property type="protein sequence ID" value="KOG45616.1"/>
    <property type="molecule type" value="Genomic_DNA"/>
</dbReference>
<dbReference type="AlphaFoldDB" id="A0A0L8M5F4"/>
<protein>
    <submittedName>
        <fullName evidence="1">Uncharacterized protein</fullName>
    </submittedName>
</protein>
<reference evidence="2" key="1">
    <citation type="submission" date="2015-07" db="EMBL/GenBank/DDBJ databases">
        <authorList>
            <consortium name="Consortium for Microbial Forensics and Genomics (microFORGE)"/>
            <person name="Knight B.M."/>
            <person name="Roberts D.P."/>
            <person name="Lin D."/>
            <person name="Hari K."/>
            <person name="Fletcher J."/>
            <person name="Melcher U."/>
            <person name="Blagden T."/>
            <person name="Winegar R.A."/>
        </authorList>
    </citation>
    <scope>NUCLEOTIDE SEQUENCE [LARGE SCALE GENOMIC DNA]</scope>
    <source>
        <strain evidence="2">NRRL B-1447</strain>
    </source>
</reference>
<name>A0A0L8M5F4_STRVG</name>
<dbReference type="PATRIC" id="fig|1961.12.peg.6781"/>
<accession>A0A0L8M5F4</accession>
<sequence>MISPRVVKGGLVEVEVTSGRVLRTIALQYNPDALTRTVAVQAAGGDTGQALRLKGVAVETLRLEAEIDATDRLEFPDQNPGTVEFGIHPQLAALELLVNPRATTLVDNDALAARGMLEVLPMESPLTLFVWSKQRVVPVRVTELSIAEEAFDTLLNPIRAKVTLGMRVLSVDDLGFGHRGGALFMSHLRNKEALASRAGSAALSALGLEVI</sequence>
<dbReference type="OrthoDB" id="661223at2"/>
<gene>
    <name evidence="1" type="ORF">ADK75_30550</name>
</gene>
<proteinExistence type="predicted"/>
<dbReference type="RefSeq" id="WP_053176197.1">
    <property type="nucleotide sequence ID" value="NZ_LGUV01000362.1"/>
</dbReference>
<evidence type="ECO:0000313" key="2">
    <source>
        <dbReference type="Proteomes" id="UP000037084"/>
    </source>
</evidence>